<comment type="caution">
    <text evidence="7">The sequence shown here is derived from an EMBL/GenBank/DDBJ whole genome shotgun (WGS) entry which is preliminary data.</text>
</comment>
<accession>A0A2P6V1Q8</accession>
<dbReference type="FunFam" id="1.10.260.40:FF:000018">
    <property type="entry name" value="Multiprotein bridging factor 1"/>
    <property type="match status" value="1"/>
</dbReference>
<dbReference type="Gene3D" id="1.10.260.40">
    <property type="entry name" value="lambda repressor-like DNA-binding domains"/>
    <property type="match status" value="1"/>
</dbReference>
<dbReference type="GO" id="GO:0003713">
    <property type="term" value="F:transcription coactivator activity"/>
    <property type="evidence" value="ECO:0007669"/>
    <property type="project" value="UniProtKB-ARBA"/>
</dbReference>
<sequence>MHMGGSQDWDQVVIRKKAPNSAAAKNPAAVNAAIRAGAEVETVKKVVTNASAARGPIKSAVKLENDTNTFEHDRVSSELKKQIQSARLAKKLTQAQLAQMINEKPQLINEYESGKAIPNPQILSKMSRVLGVTLKKNPSKKKPRRRPGEIRV</sequence>
<keyword evidence="3" id="KW-0238">DNA-binding</keyword>
<evidence type="ECO:0000313" key="8">
    <source>
        <dbReference type="Proteomes" id="UP000239649"/>
    </source>
</evidence>
<reference evidence="7 8" key="1">
    <citation type="journal article" date="2018" name="Plant J.">
        <title>Genome sequences of Chlorella sorokiniana UTEX 1602 and Micractinium conductrix SAG 241.80: implications to maltose excretion by a green alga.</title>
        <authorList>
            <person name="Arriola M.B."/>
            <person name="Velmurugan N."/>
            <person name="Zhang Y."/>
            <person name="Plunkett M.H."/>
            <person name="Hondzo H."/>
            <person name="Barney B.M."/>
        </authorList>
    </citation>
    <scope>NUCLEOTIDE SEQUENCE [LARGE SCALE GENOMIC DNA]</scope>
    <source>
        <strain evidence="7 8">SAG 241.80</strain>
    </source>
</reference>
<organism evidence="7 8">
    <name type="scientific">Micractinium conductrix</name>
    <dbReference type="NCBI Taxonomy" id="554055"/>
    <lineage>
        <taxon>Eukaryota</taxon>
        <taxon>Viridiplantae</taxon>
        <taxon>Chlorophyta</taxon>
        <taxon>core chlorophytes</taxon>
        <taxon>Trebouxiophyceae</taxon>
        <taxon>Chlorellales</taxon>
        <taxon>Chlorellaceae</taxon>
        <taxon>Chlorella clade</taxon>
        <taxon>Micractinium</taxon>
    </lineage>
</organism>
<protein>
    <submittedName>
        <fullName evidence="7">Multi -bridging factor 1b</fullName>
    </submittedName>
</protein>
<evidence type="ECO:0000256" key="1">
    <source>
        <dbReference type="ARBA" id="ARBA00009802"/>
    </source>
</evidence>
<dbReference type="AlphaFoldDB" id="A0A2P6V1Q8"/>
<name>A0A2P6V1Q8_9CHLO</name>
<dbReference type="GO" id="GO:0005634">
    <property type="term" value="C:nucleus"/>
    <property type="evidence" value="ECO:0007669"/>
    <property type="project" value="TreeGrafter"/>
</dbReference>
<dbReference type="PANTHER" id="PTHR10245">
    <property type="entry name" value="ENDOTHELIAL DIFFERENTIATION-RELATED FACTOR 1 MULTIPROTEIN BRIDGING FACTOR 1"/>
    <property type="match status" value="1"/>
</dbReference>
<evidence type="ECO:0000256" key="4">
    <source>
        <dbReference type="ARBA" id="ARBA00023163"/>
    </source>
</evidence>
<evidence type="ECO:0000256" key="3">
    <source>
        <dbReference type="ARBA" id="ARBA00023125"/>
    </source>
</evidence>
<dbReference type="SMART" id="SM00530">
    <property type="entry name" value="HTH_XRE"/>
    <property type="match status" value="1"/>
</dbReference>
<proteinExistence type="inferred from homology"/>
<dbReference type="GO" id="GO:0003677">
    <property type="term" value="F:DNA binding"/>
    <property type="evidence" value="ECO:0007669"/>
    <property type="project" value="UniProtKB-KW"/>
</dbReference>
<feature type="domain" description="HTH cro/C1-type" evidence="6">
    <location>
        <begin position="83"/>
        <end position="137"/>
    </location>
</feature>
<dbReference type="SUPFAM" id="SSF47413">
    <property type="entry name" value="lambda repressor-like DNA-binding domains"/>
    <property type="match status" value="1"/>
</dbReference>
<dbReference type="Proteomes" id="UP000239649">
    <property type="component" value="Unassembled WGS sequence"/>
</dbReference>
<keyword evidence="4" id="KW-0804">Transcription</keyword>
<dbReference type="InterPro" id="IPR001387">
    <property type="entry name" value="Cro/C1-type_HTH"/>
</dbReference>
<gene>
    <name evidence="7" type="ORF">C2E20_8302</name>
</gene>
<evidence type="ECO:0000259" key="6">
    <source>
        <dbReference type="PROSITE" id="PS50943"/>
    </source>
</evidence>
<keyword evidence="8" id="KW-1185">Reference proteome</keyword>
<keyword evidence="2" id="KW-0805">Transcription regulation</keyword>
<dbReference type="OrthoDB" id="10253401at2759"/>
<dbReference type="Pfam" id="PF08523">
    <property type="entry name" value="MBF1"/>
    <property type="match status" value="1"/>
</dbReference>
<evidence type="ECO:0000256" key="2">
    <source>
        <dbReference type="ARBA" id="ARBA00023015"/>
    </source>
</evidence>
<dbReference type="InterPro" id="IPR013729">
    <property type="entry name" value="MBF1_N"/>
</dbReference>
<dbReference type="Pfam" id="PF01381">
    <property type="entry name" value="HTH_3"/>
    <property type="match status" value="1"/>
</dbReference>
<dbReference type="EMBL" id="LHPF02000043">
    <property type="protein sequence ID" value="PSC68031.1"/>
    <property type="molecule type" value="Genomic_DNA"/>
</dbReference>
<dbReference type="PANTHER" id="PTHR10245:SF15">
    <property type="entry name" value="ENDOTHELIAL DIFFERENTIATION-RELATED FACTOR 1"/>
    <property type="match status" value="1"/>
</dbReference>
<feature type="region of interest" description="Disordered" evidence="5">
    <location>
        <begin position="129"/>
        <end position="152"/>
    </location>
</feature>
<comment type="similarity">
    <text evidence="1">Belongs to the MBF1 family.</text>
</comment>
<dbReference type="STRING" id="554055.A0A2P6V1Q8"/>
<dbReference type="CDD" id="cd00093">
    <property type="entry name" value="HTH_XRE"/>
    <property type="match status" value="1"/>
</dbReference>
<evidence type="ECO:0000313" key="7">
    <source>
        <dbReference type="EMBL" id="PSC68031.1"/>
    </source>
</evidence>
<dbReference type="InterPro" id="IPR010982">
    <property type="entry name" value="Lambda_DNA-bd_dom_sf"/>
</dbReference>
<dbReference type="PROSITE" id="PS50943">
    <property type="entry name" value="HTH_CROC1"/>
    <property type="match status" value="1"/>
</dbReference>
<evidence type="ECO:0000256" key="5">
    <source>
        <dbReference type="SAM" id="MobiDB-lite"/>
    </source>
</evidence>